<evidence type="ECO:0000313" key="7">
    <source>
        <dbReference type="EMBL" id="CAJ1383240.1"/>
    </source>
</evidence>
<keyword evidence="2 4" id="KW-0853">WD repeat</keyword>
<proteinExistence type="inferred from homology"/>
<dbReference type="GO" id="GO:1990757">
    <property type="term" value="F:ubiquitin ligase activator activity"/>
    <property type="evidence" value="ECO:0007669"/>
    <property type="project" value="TreeGrafter"/>
</dbReference>
<dbReference type="InterPro" id="IPR036322">
    <property type="entry name" value="WD40_repeat_dom_sf"/>
</dbReference>
<dbReference type="SUPFAM" id="SSF50978">
    <property type="entry name" value="WD40 repeat-like"/>
    <property type="match status" value="1"/>
</dbReference>
<dbReference type="InterPro" id="IPR033010">
    <property type="entry name" value="Cdc20/Fizzy"/>
</dbReference>
<feature type="region of interest" description="Disordered" evidence="5">
    <location>
        <begin position="105"/>
        <end position="148"/>
    </location>
</feature>
<accession>A0AA36I922</accession>
<feature type="repeat" description="WD" evidence="4">
    <location>
        <begin position="367"/>
        <end position="398"/>
    </location>
</feature>
<sequence>MSFALLVMELAARQVQFEELEKAETGSKFHLRAVLEVILRSRLAPAVLLAVLLFFFDRTPGKELWDRFQLHAARSKGRYIRRSPQQSLQGCGIIAWMPDRFPRTVMGSTSLKGERPSPEPRAPLRPLNSGYSDRLIPSRAGSNLERTPDVQESGLDLMESGSPGQGEEASFARLLRKELLGQSSQSSDREETLLRTPERGLFRYRRKNEDDCSLLTGSTCAESPVKVQRKFPQAPYKVLSAPNLEDDYYLNVLDWSAEDNLAVGLGSSVDLWNAFSGRASRLCELDRPVASIRWSHEAGRFDRVALGLADGEVQIWDASVGQKVQSLQGHLRRTCALAWADSSLFSGSQDTHIFRWDMRTPSPVQNLQGHTEEVCGLAWSKELRVLASGGNEGAVNLWTDQGELRRLGCHQAACRALAWSPKGVLATGGGTADRTIRLWTASGTQTSCVQTEAQVCSLAWSPSGDGELISTHGFSTYEVNLWKTTGGLSRLHCLQWHKARVLFLAMSPEGALVFGTGNEMLCFWHLFAKHRVSTASSSMSSEVSGLSRTIR</sequence>
<comment type="similarity">
    <text evidence="1">Belongs to the WD repeat CDC20/Fizzy family.</text>
</comment>
<dbReference type="PROSITE" id="PS50082">
    <property type="entry name" value="WD_REPEATS_2"/>
    <property type="match status" value="2"/>
</dbReference>
<dbReference type="GO" id="GO:1905786">
    <property type="term" value="P:positive regulation of anaphase-promoting complex-dependent catabolic process"/>
    <property type="evidence" value="ECO:0007669"/>
    <property type="project" value="TreeGrafter"/>
</dbReference>
<feature type="domain" description="CDC20/Fizzy WD40" evidence="6">
    <location>
        <begin position="239"/>
        <end position="524"/>
    </location>
</feature>
<feature type="repeat" description="WD" evidence="4">
    <location>
        <begin position="327"/>
        <end position="366"/>
    </location>
</feature>
<dbReference type="AlphaFoldDB" id="A0AA36I922"/>
<dbReference type="Proteomes" id="UP001178507">
    <property type="component" value="Unassembled WGS sequence"/>
</dbReference>
<dbReference type="Pfam" id="PF24807">
    <property type="entry name" value="WD40_CDC20-Fz"/>
    <property type="match status" value="1"/>
</dbReference>
<dbReference type="EMBL" id="CAUJNA010001001">
    <property type="protein sequence ID" value="CAJ1383240.1"/>
    <property type="molecule type" value="Genomic_DNA"/>
</dbReference>
<reference evidence="7" key="1">
    <citation type="submission" date="2023-08" db="EMBL/GenBank/DDBJ databases">
        <authorList>
            <person name="Chen Y."/>
            <person name="Shah S."/>
            <person name="Dougan E. K."/>
            <person name="Thang M."/>
            <person name="Chan C."/>
        </authorList>
    </citation>
    <scope>NUCLEOTIDE SEQUENCE</scope>
</reference>
<dbReference type="GO" id="GO:0010997">
    <property type="term" value="F:anaphase-promoting complex binding"/>
    <property type="evidence" value="ECO:0007669"/>
    <property type="project" value="InterPro"/>
</dbReference>
<evidence type="ECO:0000256" key="5">
    <source>
        <dbReference type="SAM" id="MobiDB-lite"/>
    </source>
</evidence>
<evidence type="ECO:0000256" key="3">
    <source>
        <dbReference type="ARBA" id="ARBA00022737"/>
    </source>
</evidence>
<dbReference type="GO" id="GO:0031145">
    <property type="term" value="P:anaphase-promoting complex-dependent catabolic process"/>
    <property type="evidence" value="ECO:0007669"/>
    <property type="project" value="TreeGrafter"/>
</dbReference>
<keyword evidence="8" id="KW-1185">Reference proteome</keyword>
<evidence type="ECO:0000256" key="1">
    <source>
        <dbReference type="ARBA" id="ARBA00006445"/>
    </source>
</evidence>
<dbReference type="PROSITE" id="PS50294">
    <property type="entry name" value="WD_REPEATS_REGION"/>
    <property type="match status" value="1"/>
</dbReference>
<dbReference type="InterPro" id="IPR001680">
    <property type="entry name" value="WD40_rpt"/>
</dbReference>
<keyword evidence="3" id="KW-0677">Repeat</keyword>
<gene>
    <name evidence="7" type="ORF">EVOR1521_LOCUS10407</name>
</gene>
<dbReference type="SMART" id="SM00320">
    <property type="entry name" value="WD40"/>
    <property type="match status" value="6"/>
</dbReference>
<dbReference type="InterPro" id="IPR056150">
    <property type="entry name" value="WD40_CDC20-Fz"/>
</dbReference>
<dbReference type="GO" id="GO:0005680">
    <property type="term" value="C:anaphase-promoting complex"/>
    <property type="evidence" value="ECO:0007669"/>
    <property type="project" value="TreeGrafter"/>
</dbReference>
<evidence type="ECO:0000259" key="6">
    <source>
        <dbReference type="Pfam" id="PF24807"/>
    </source>
</evidence>
<name>A0AA36I922_9DINO</name>
<comment type="caution">
    <text evidence="7">The sequence shown here is derived from an EMBL/GenBank/DDBJ whole genome shotgun (WGS) entry which is preliminary data.</text>
</comment>
<dbReference type="PANTHER" id="PTHR19918">
    <property type="entry name" value="CELL DIVISION CYCLE 20 CDC20 FIZZY -RELATED"/>
    <property type="match status" value="1"/>
</dbReference>
<dbReference type="Gene3D" id="2.130.10.10">
    <property type="entry name" value="YVTN repeat-like/Quinoprotein amine dehydrogenase"/>
    <property type="match status" value="1"/>
</dbReference>
<evidence type="ECO:0000256" key="4">
    <source>
        <dbReference type="PROSITE-ProRule" id="PRU00221"/>
    </source>
</evidence>
<dbReference type="InterPro" id="IPR015943">
    <property type="entry name" value="WD40/YVTN_repeat-like_dom_sf"/>
</dbReference>
<evidence type="ECO:0000313" key="8">
    <source>
        <dbReference type="Proteomes" id="UP001178507"/>
    </source>
</evidence>
<organism evidence="7 8">
    <name type="scientific">Effrenium voratum</name>
    <dbReference type="NCBI Taxonomy" id="2562239"/>
    <lineage>
        <taxon>Eukaryota</taxon>
        <taxon>Sar</taxon>
        <taxon>Alveolata</taxon>
        <taxon>Dinophyceae</taxon>
        <taxon>Suessiales</taxon>
        <taxon>Symbiodiniaceae</taxon>
        <taxon>Effrenium</taxon>
    </lineage>
</organism>
<evidence type="ECO:0000256" key="2">
    <source>
        <dbReference type="ARBA" id="ARBA00022574"/>
    </source>
</evidence>
<protein>
    <recommendedName>
        <fullName evidence="6">CDC20/Fizzy WD40 domain-containing protein</fullName>
    </recommendedName>
</protein>